<evidence type="ECO:0000256" key="2">
    <source>
        <dbReference type="PROSITE-ProRule" id="PRU00169"/>
    </source>
</evidence>
<dbReference type="InterPro" id="IPR011006">
    <property type="entry name" value="CheY-like_superfamily"/>
</dbReference>
<dbReference type="GO" id="GO:0003677">
    <property type="term" value="F:DNA binding"/>
    <property type="evidence" value="ECO:0007669"/>
    <property type="project" value="UniProtKB-KW"/>
</dbReference>
<feature type="modified residue" description="4-aspartylphosphate" evidence="2">
    <location>
        <position position="55"/>
    </location>
</feature>
<dbReference type="Pfam" id="PF00072">
    <property type="entry name" value="Response_reg"/>
    <property type="match status" value="1"/>
</dbReference>
<accession>C0QJH6</accession>
<proteinExistence type="predicted"/>
<evidence type="ECO:0000313" key="5">
    <source>
        <dbReference type="Proteomes" id="UP000000442"/>
    </source>
</evidence>
<dbReference type="Gene3D" id="3.40.50.2300">
    <property type="match status" value="1"/>
</dbReference>
<dbReference type="eggNOG" id="COG2204">
    <property type="taxonomic scope" value="Bacteria"/>
</dbReference>
<keyword evidence="4" id="KW-0238">DNA-binding</keyword>
<keyword evidence="5" id="KW-1185">Reference proteome</keyword>
<feature type="domain" description="Response regulatory" evidence="3">
    <location>
        <begin position="6"/>
        <end position="120"/>
    </location>
</feature>
<dbReference type="KEGG" id="dat:HRM2_07150"/>
<keyword evidence="1 2" id="KW-0597">Phosphoprotein</keyword>
<dbReference type="GO" id="GO:0000160">
    <property type="term" value="P:phosphorelay signal transduction system"/>
    <property type="evidence" value="ECO:0007669"/>
    <property type="project" value="InterPro"/>
</dbReference>
<evidence type="ECO:0000256" key="1">
    <source>
        <dbReference type="ARBA" id="ARBA00022553"/>
    </source>
</evidence>
<dbReference type="PROSITE" id="PS50110">
    <property type="entry name" value="RESPONSE_REGULATORY"/>
    <property type="match status" value="1"/>
</dbReference>
<dbReference type="PANTHER" id="PTHR44591:SF25">
    <property type="entry name" value="CHEMOTAXIS TWO-COMPONENT RESPONSE REGULATOR"/>
    <property type="match status" value="1"/>
</dbReference>
<evidence type="ECO:0000259" key="3">
    <source>
        <dbReference type="PROSITE" id="PS50110"/>
    </source>
</evidence>
<dbReference type="SUPFAM" id="SSF52172">
    <property type="entry name" value="CheY-like"/>
    <property type="match status" value="1"/>
</dbReference>
<reference evidence="4 5" key="1">
    <citation type="journal article" date="2009" name="Environ. Microbiol.">
        <title>Genome sequence of Desulfobacterium autotrophicum HRM2, a marine sulfate reducer oxidizing organic carbon completely to carbon dioxide.</title>
        <authorList>
            <person name="Strittmatter A.W."/>
            <person name="Liesegang H."/>
            <person name="Rabus R."/>
            <person name="Decker I."/>
            <person name="Amann J."/>
            <person name="Andres S."/>
            <person name="Henne A."/>
            <person name="Fricke W.F."/>
            <person name="Martinez-Arias R."/>
            <person name="Bartels D."/>
            <person name="Goesmann A."/>
            <person name="Krause L."/>
            <person name="Puehler A."/>
            <person name="Klenk H.P."/>
            <person name="Richter M."/>
            <person name="Schuler M."/>
            <person name="Gloeckner F.O."/>
            <person name="Meyerdierks A."/>
            <person name="Gottschalk G."/>
            <person name="Amann R."/>
        </authorList>
    </citation>
    <scope>NUCLEOTIDE SEQUENCE [LARGE SCALE GENOMIC DNA]</scope>
    <source>
        <strain evidence="5">ATCC 43914 / DSM 3382 / HRM2</strain>
    </source>
</reference>
<sequence length="141" mass="15620">MAKPLEVLLLDDEPIVGRRLRPALDKIGCCVEVFEDPEKAVARIDEKEFDIVVTDIRMEGLDGLQVMAHVQKTWPRTKVIMITGYAKIDLAREAMGKGVFDFIAKPFRPDDLRKIIYKAAEALGIPMESSSSGSGPGPVEH</sequence>
<name>C0QJH6_DESAH</name>
<dbReference type="SMART" id="SM00448">
    <property type="entry name" value="REC"/>
    <property type="match status" value="1"/>
</dbReference>
<protein>
    <submittedName>
        <fullName evidence="4">Sigma-54 dependent DNA-binding response regulator</fullName>
    </submittedName>
</protein>
<dbReference type="OrthoDB" id="9788090at2"/>
<dbReference type="HOGENOM" id="CLU_000445_69_8_7"/>
<dbReference type="EMBL" id="CP001087">
    <property type="protein sequence ID" value="ACN13829.1"/>
    <property type="molecule type" value="Genomic_DNA"/>
</dbReference>
<organism evidence="4 5">
    <name type="scientific">Desulforapulum autotrophicum (strain ATCC 43914 / DSM 3382 / VKM B-1955 / HRM2)</name>
    <name type="common">Desulfobacterium autotrophicum</name>
    <dbReference type="NCBI Taxonomy" id="177437"/>
    <lineage>
        <taxon>Bacteria</taxon>
        <taxon>Pseudomonadati</taxon>
        <taxon>Thermodesulfobacteriota</taxon>
        <taxon>Desulfobacteria</taxon>
        <taxon>Desulfobacterales</taxon>
        <taxon>Desulfobacteraceae</taxon>
        <taxon>Desulforapulum</taxon>
    </lineage>
</organism>
<dbReference type="Proteomes" id="UP000000442">
    <property type="component" value="Chromosome"/>
</dbReference>
<dbReference type="PANTHER" id="PTHR44591">
    <property type="entry name" value="STRESS RESPONSE REGULATOR PROTEIN 1"/>
    <property type="match status" value="1"/>
</dbReference>
<dbReference type="RefSeq" id="WP_012663077.1">
    <property type="nucleotide sequence ID" value="NC_012108.1"/>
</dbReference>
<dbReference type="STRING" id="177437.HRM2_07150"/>
<dbReference type="InterPro" id="IPR050595">
    <property type="entry name" value="Bact_response_regulator"/>
</dbReference>
<dbReference type="InterPro" id="IPR001789">
    <property type="entry name" value="Sig_transdc_resp-reg_receiver"/>
</dbReference>
<dbReference type="AlphaFoldDB" id="C0QJH6"/>
<evidence type="ECO:0000313" key="4">
    <source>
        <dbReference type="EMBL" id="ACN13829.1"/>
    </source>
</evidence>
<gene>
    <name evidence="4" type="ordered locus">HRM2_07150</name>
</gene>